<gene>
    <name evidence="2" type="ORF">BP6252_04213</name>
</gene>
<feature type="region of interest" description="Disordered" evidence="1">
    <location>
        <begin position="147"/>
        <end position="169"/>
    </location>
</feature>
<dbReference type="AlphaFoldDB" id="A0A3D8RZW0"/>
<evidence type="ECO:0000313" key="3">
    <source>
        <dbReference type="Proteomes" id="UP000256645"/>
    </source>
</evidence>
<organism evidence="2 3">
    <name type="scientific">Coleophoma cylindrospora</name>
    <dbReference type="NCBI Taxonomy" id="1849047"/>
    <lineage>
        <taxon>Eukaryota</taxon>
        <taxon>Fungi</taxon>
        <taxon>Dikarya</taxon>
        <taxon>Ascomycota</taxon>
        <taxon>Pezizomycotina</taxon>
        <taxon>Leotiomycetes</taxon>
        <taxon>Helotiales</taxon>
        <taxon>Dermateaceae</taxon>
        <taxon>Coleophoma</taxon>
    </lineage>
</organism>
<feature type="compositionally biased region" description="Basic and acidic residues" evidence="1">
    <location>
        <begin position="160"/>
        <end position="169"/>
    </location>
</feature>
<dbReference type="EMBL" id="PDLM01000004">
    <property type="protein sequence ID" value="RDW79575.1"/>
    <property type="molecule type" value="Genomic_DNA"/>
</dbReference>
<name>A0A3D8RZW0_9HELO</name>
<dbReference type="OrthoDB" id="10644411at2759"/>
<sequence length="169" mass="17589">MAAPIEALSQSPARICTPLTPCDWRIPSTKTFGVAPRRLAPPPQSVSGLTLDGMYSKYMQSQHACTTVDDPLGSALGDFGQLAALDAADTIGPPGAGGAVQFRTGLYRPAHTALGWSKAPQSAGQPDVVPCSRLLFKLNPLLSRVPTAQGARAGAGSQEPRAKSQEPRA</sequence>
<proteinExistence type="predicted"/>
<accession>A0A3D8RZW0</accession>
<dbReference type="Proteomes" id="UP000256645">
    <property type="component" value="Unassembled WGS sequence"/>
</dbReference>
<evidence type="ECO:0000313" key="2">
    <source>
        <dbReference type="EMBL" id="RDW79575.1"/>
    </source>
</evidence>
<protein>
    <submittedName>
        <fullName evidence="2">Uncharacterized protein</fullName>
    </submittedName>
</protein>
<evidence type="ECO:0000256" key="1">
    <source>
        <dbReference type="SAM" id="MobiDB-lite"/>
    </source>
</evidence>
<comment type="caution">
    <text evidence="2">The sequence shown here is derived from an EMBL/GenBank/DDBJ whole genome shotgun (WGS) entry which is preliminary data.</text>
</comment>
<reference evidence="2 3" key="1">
    <citation type="journal article" date="2018" name="IMA Fungus">
        <title>IMA Genome-F 9: Draft genome sequence of Annulohypoxylon stygium, Aspergillus mulundensis, Berkeleyomyces basicola (syn. Thielaviopsis basicola), Ceratocystis smalleyi, two Cercospora beticola strains, Coleophoma cylindrospora, Fusarium fracticaudum, Phialophora cf. hyalina, and Morchella septimelata.</title>
        <authorList>
            <person name="Wingfield B.D."/>
            <person name="Bills G.F."/>
            <person name="Dong Y."/>
            <person name="Huang W."/>
            <person name="Nel W.J."/>
            <person name="Swalarsk-Parry B.S."/>
            <person name="Vaghefi N."/>
            <person name="Wilken P.M."/>
            <person name="An Z."/>
            <person name="de Beer Z.W."/>
            <person name="De Vos L."/>
            <person name="Chen L."/>
            <person name="Duong T.A."/>
            <person name="Gao Y."/>
            <person name="Hammerbacher A."/>
            <person name="Kikkert J.R."/>
            <person name="Li Y."/>
            <person name="Li H."/>
            <person name="Li K."/>
            <person name="Li Q."/>
            <person name="Liu X."/>
            <person name="Ma X."/>
            <person name="Naidoo K."/>
            <person name="Pethybridge S.J."/>
            <person name="Sun J."/>
            <person name="Steenkamp E.T."/>
            <person name="van der Nest M.A."/>
            <person name="van Wyk S."/>
            <person name="Wingfield M.J."/>
            <person name="Xiong C."/>
            <person name="Yue Q."/>
            <person name="Zhang X."/>
        </authorList>
    </citation>
    <scope>NUCLEOTIDE SEQUENCE [LARGE SCALE GENOMIC DNA]</scope>
    <source>
        <strain evidence="2 3">BP6252</strain>
    </source>
</reference>
<keyword evidence="3" id="KW-1185">Reference proteome</keyword>